<name>A0A2M4CBE7_9DIPT</name>
<accession>A0A2M4CBE7</accession>
<reference evidence="3" key="1">
    <citation type="submission" date="2018-01" db="EMBL/GenBank/DDBJ databases">
        <title>An insight into the sialome of Amazonian anophelines.</title>
        <authorList>
            <person name="Ribeiro J.M."/>
            <person name="Scarpassa V."/>
            <person name="Calvo E."/>
        </authorList>
    </citation>
    <scope>NUCLEOTIDE SEQUENCE</scope>
    <source>
        <tissue evidence="3">Salivary glands</tissue>
    </source>
</reference>
<organism evidence="3">
    <name type="scientific">Anopheles marajoara</name>
    <dbReference type="NCBI Taxonomy" id="58244"/>
    <lineage>
        <taxon>Eukaryota</taxon>
        <taxon>Metazoa</taxon>
        <taxon>Ecdysozoa</taxon>
        <taxon>Arthropoda</taxon>
        <taxon>Hexapoda</taxon>
        <taxon>Insecta</taxon>
        <taxon>Pterygota</taxon>
        <taxon>Neoptera</taxon>
        <taxon>Endopterygota</taxon>
        <taxon>Diptera</taxon>
        <taxon>Nematocera</taxon>
        <taxon>Culicoidea</taxon>
        <taxon>Culicidae</taxon>
        <taxon>Anophelinae</taxon>
        <taxon>Anopheles</taxon>
    </lineage>
</organism>
<keyword evidence="2" id="KW-0732">Signal</keyword>
<feature type="signal peptide" evidence="2">
    <location>
        <begin position="1"/>
        <end position="31"/>
    </location>
</feature>
<feature type="region of interest" description="Disordered" evidence="1">
    <location>
        <begin position="55"/>
        <end position="80"/>
    </location>
</feature>
<feature type="compositionally biased region" description="Polar residues" evidence="1">
    <location>
        <begin position="55"/>
        <end position="65"/>
    </location>
</feature>
<proteinExistence type="predicted"/>
<sequence length="80" mass="9083">MQQHKSSSSVAGGFRCYVVSVLLLWLHHCVASEATLWSLRHRSIDRVLGDVENISNGKSNQTRQQRGAEAWKSMEKMVKK</sequence>
<evidence type="ECO:0000256" key="1">
    <source>
        <dbReference type="SAM" id="MobiDB-lite"/>
    </source>
</evidence>
<dbReference type="EMBL" id="GGFJ01013535">
    <property type="protein sequence ID" value="MBW62676.1"/>
    <property type="molecule type" value="Transcribed_RNA"/>
</dbReference>
<protein>
    <submittedName>
        <fullName evidence="3">Putative secreted protein</fullName>
    </submittedName>
</protein>
<evidence type="ECO:0000313" key="3">
    <source>
        <dbReference type="EMBL" id="MBW62676.1"/>
    </source>
</evidence>
<feature type="chain" id="PRO_5014928182" evidence="2">
    <location>
        <begin position="32"/>
        <end position="80"/>
    </location>
</feature>
<evidence type="ECO:0000256" key="2">
    <source>
        <dbReference type="SAM" id="SignalP"/>
    </source>
</evidence>
<dbReference type="AlphaFoldDB" id="A0A2M4CBE7"/>